<dbReference type="PANTHER" id="PTHR40448:SF1">
    <property type="entry name" value="TWO-COMPONENT SENSOR HISTIDINE KINASE"/>
    <property type="match status" value="1"/>
</dbReference>
<dbReference type="SUPFAM" id="SSF55874">
    <property type="entry name" value="ATPase domain of HSP90 chaperone/DNA topoisomerase II/histidine kinase"/>
    <property type="match status" value="1"/>
</dbReference>
<organism evidence="3 4">
    <name type="scientific">Sporofaciens musculi</name>
    <dbReference type="NCBI Taxonomy" id="2681861"/>
    <lineage>
        <taxon>Bacteria</taxon>
        <taxon>Bacillati</taxon>
        <taxon>Bacillota</taxon>
        <taxon>Clostridia</taxon>
        <taxon>Lachnospirales</taxon>
        <taxon>Lachnospiraceae</taxon>
        <taxon>Sporofaciens</taxon>
    </lineage>
</organism>
<gene>
    <name evidence="3" type="ORF">GN277_26515</name>
</gene>
<feature type="transmembrane region" description="Helical" evidence="1">
    <location>
        <begin position="139"/>
        <end position="157"/>
    </location>
</feature>
<dbReference type="Gene3D" id="3.30.565.10">
    <property type="entry name" value="Histidine kinase-like ATPase, C-terminal domain"/>
    <property type="match status" value="1"/>
</dbReference>
<feature type="domain" description="Sensor histidine kinase NatK-like C-terminal" evidence="2">
    <location>
        <begin position="352"/>
        <end position="452"/>
    </location>
</feature>
<evidence type="ECO:0000259" key="2">
    <source>
        <dbReference type="Pfam" id="PF14501"/>
    </source>
</evidence>
<dbReference type="Pfam" id="PF14501">
    <property type="entry name" value="HATPase_c_5"/>
    <property type="match status" value="1"/>
</dbReference>
<feature type="transmembrane region" description="Helical" evidence="1">
    <location>
        <begin position="12"/>
        <end position="30"/>
    </location>
</feature>
<sequence length="454" mass="52739">MTFFEVFCANTLSVGMTTIFYVAAAIQLFGEIPYKNRKHCRDIFNSLLLYLFACAFFGTIFYKTGLFAWPHNGGEIIYAYISISGMMLFLRVMYQKPYGVCLVTSVFIMILHDVGWNLADVFSPKKVYDLSILSDRMEYMFLEWVVIPLGLLLVILLLYKTNARELFGQWEEQKPKLAVLVFLGFYPILTQIIQEAVDYSARDIGYNPATAMFFLMVVYMIFIYTGREGIQQKRIEDQNVSLRQQGAYIENLEGLQREVRRFRHDFKNMMSGMYLQAEEGNIEAIQSYIHEMTEDFDLQVGSQIRLMNQLANIRVTEVKGLFLEKMKTMQEEDIHWELEVLKPFEKTRIRSTDLCRCLGILLDNAMEEVQGRKDGRIHIMISSQNGYTTFRVKNTLYTSLDFHKVGTPGYSTKGKDRGIGLDNYKKILGRYEKTLPLTTIQDGYFIQEIKIQEA</sequence>
<feature type="transmembrane region" description="Helical" evidence="1">
    <location>
        <begin position="76"/>
        <end position="93"/>
    </location>
</feature>
<dbReference type="InterPro" id="IPR032834">
    <property type="entry name" value="NatK-like_C"/>
</dbReference>
<evidence type="ECO:0000256" key="1">
    <source>
        <dbReference type="SAM" id="Phobius"/>
    </source>
</evidence>
<name>A0A7X3SLL5_9FIRM</name>
<dbReference type="AlphaFoldDB" id="A0A7X3SLL5"/>
<reference evidence="3 4" key="1">
    <citation type="submission" date="2019-12" db="EMBL/GenBank/DDBJ databases">
        <title>Sporaefaciens musculi gen. nov., sp. nov., a novel bacterium isolated from the caecum of an obese mouse.</title>
        <authorList>
            <person name="Rasmussen T.S."/>
            <person name="Streidl T."/>
            <person name="Hitch T.C.A."/>
            <person name="Wortmann E."/>
            <person name="Deptula P."/>
            <person name="Hansen M."/>
            <person name="Nielsen D.S."/>
            <person name="Clavel T."/>
            <person name="Vogensen F.K."/>
        </authorList>
    </citation>
    <scope>NUCLEOTIDE SEQUENCE [LARGE SCALE GENOMIC DNA]</scope>
    <source>
        <strain evidence="3 4">WCA-9-b2</strain>
    </source>
</reference>
<accession>A0A7X3SLL5</accession>
<evidence type="ECO:0000313" key="4">
    <source>
        <dbReference type="Proteomes" id="UP000460412"/>
    </source>
</evidence>
<protein>
    <submittedName>
        <fullName evidence="3">GHKL domain-containing protein</fullName>
    </submittedName>
</protein>
<keyword evidence="1" id="KW-0812">Transmembrane</keyword>
<evidence type="ECO:0000313" key="3">
    <source>
        <dbReference type="EMBL" id="MXP78763.1"/>
    </source>
</evidence>
<dbReference type="Proteomes" id="UP000460412">
    <property type="component" value="Unassembled WGS sequence"/>
</dbReference>
<dbReference type="PANTHER" id="PTHR40448">
    <property type="entry name" value="TWO-COMPONENT SENSOR HISTIDINE KINASE"/>
    <property type="match status" value="1"/>
</dbReference>
<keyword evidence="1" id="KW-1133">Transmembrane helix</keyword>
<feature type="transmembrane region" description="Helical" evidence="1">
    <location>
        <begin position="206"/>
        <end position="225"/>
    </location>
</feature>
<keyword evidence="4" id="KW-1185">Reference proteome</keyword>
<dbReference type="InterPro" id="IPR036890">
    <property type="entry name" value="HATPase_C_sf"/>
</dbReference>
<dbReference type="GO" id="GO:0042802">
    <property type="term" value="F:identical protein binding"/>
    <property type="evidence" value="ECO:0007669"/>
    <property type="project" value="TreeGrafter"/>
</dbReference>
<proteinExistence type="predicted"/>
<dbReference type="EMBL" id="WUQX01000001">
    <property type="protein sequence ID" value="MXP78763.1"/>
    <property type="molecule type" value="Genomic_DNA"/>
</dbReference>
<feature type="transmembrane region" description="Helical" evidence="1">
    <location>
        <begin position="100"/>
        <end position="119"/>
    </location>
</feature>
<keyword evidence="1" id="KW-0472">Membrane</keyword>
<feature type="transmembrane region" description="Helical" evidence="1">
    <location>
        <begin position="42"/>
        <end position="64"/>
    </location>
</feature>
<comment type="caution">
    <text evidence="3">The sequence shown here is derived from an EMBL/GenBank/DDBJ whole genome shotgun (WGS) entry which is preliminary data.</text>
</comment>
<dbReference type="RefSeq" id="WP_159755850.1">
    <property type="nucleotide sequence ID" value="NZ_WUQX01000001.1"/>
</dbReference>
<feature type="transmembrane region" description="Helical" evidence="1">
    <location>
        <begin position="177"/>
        <end position="194"/>
    </location>
</feature>